<evidence type="ECO:0000313" key="4">
    <source>
        <dbReference type="Proteomes" id="UP001206128"/>
    </source>
</evidence>
<feature type="transmembrane region" description="Helical" evidence="2">
    <location>
        <begin position="50"/>
        <end position="72"/>
    </location>
</feature>
<accession>A0AAE3KJS2</accession>
<keyword evidence="2" id="KW-0812">Transmembrane</keyword>
<dbReference type="Proteomes" id="UP001206128">
    <property type="component" value="Unassembled WGS sequence"/>
</dbReference>
<reference evidence="3" key="1">
    <citation type="submission" date="2022-06" db="EMBL/GenBank/DDBJ databases">
        <title>Genomic Encyclopedia of Archaeal and Bacterial Type Strains, Phase II (KMG-II): from individual species to whole genera.</title>
        <authorList>
            <person name="Goeker M."/>
        </authorList>
    </citation>
    <scope>NUCLEOTIDE SEQUENCE</scope>
    <source>
        <strain evidence="3">DSM 43935</strain>
    </source>
</reference>
<dbReference type="NCBIfam" id="NF041390">
    <property type="entry name" value="TadE_Rv3655c"/>
    <property type="match status" value="1"/>
</dbReference>
<dbReference type="RefSeq" id="WP_308203929.1">
    <property type="nucleotide sequence ID" value="NZ_JAMTCK010000003.1"/>
</dbReference>
<sequence>MRKPLAGLVFRAPARRKCRAGKAKPVRHRNLVLPPPAGWPADRGSVTVEAALVLSAMALVLVLGAAAVNAVLGQLRCVDAAREAARLVARGEAERVAEAVHRIGPARAEFSVTRDGDTVRVEVAAAADAGLLPGIRPRAEAYAVLEPELVESGQATPGPPTPPGSPATRTGDDTRIG</sequence>
<evidence type="ECO:0000313" key="3">
    <source>
        <dbReference type="EMBL" id="MCP2164633.1"/>
    </source>
</evidence>
<feature type="region of interest" description="Disordered" evidence="1">
    <location>
        <begin position="148"/>
        <end position="177"/>
    </location>
</feature>
<evidence type="ECO:0000256" key="2">
    <source>
        <dbReference type="SAM" id="Phobius"/>
    </source>
</evidence>
<dbReference type="EMBL" id="JAMTCK010000003">
    <property type="protein sequence ID" value="MCP2164633.1"/>
    <property type="molecule type" value="Genomic_DNA"/>
</dbReference>
<organism evidence="3 4">
    <name type="scientific">Goodfellowiella coeruleoviolacea</name>
    <dbReference type="NCBI Taxonomy" id="334858"/>
    <lineage>
        <taxon>Bacteria</taxon>
        <taxon>Bacillati</taxon>
        <taxon>Actinomycetota</taxon>
        <taxon>Actinomycetes</taxon>
        <taxon>Pseudonocardiales</taxon>
        <taxon>Pseudonocardiaceae</taxon>
        <taxon>Goodfellowiella</taxon>
    </lineage>
</organism>
<keyword evidence="2" id="KW-0472">Membrane</keyword>
<gene>
    <name evidence="3" type="ORF">LX83_001473</name>
</gene>
<dbReference type="InterPro" id="IPR049790">
    <property type="entry name" value="Rv3655c/TadE"/>
</dbReference>
<proteinExistence type="predicted"/>
<protein>
    <submittedName>
        <fullName evidence="3">TadE-like protein</fullName>
    </submittedName>
</protein>
<keyword evidence="2" id="KW-1133">Transmembrane helix</keyword>
<dbReference type="AlphaFoldDB" id="A0AAE3KJS2"/>
<name>A0AAE3KJS2_9PSEU</name>
<evidence type="ECO:0000256" key="1">
    <source>
        <dbReference type="SAM" id="MobiDB-lite"/>
    </source>
</evidence>
<comment type="caution">
    <text evidence="3">The sequence shown here is derived from an EMBL/GenBank/DDBJ whole genome shotgun (WGS) entry which is preliminary data.</text>
</comment>
<keyword evidence="4" id="KW-1185">Reference proteome</keyword>